<dbReference type="GO" id="GO:0005776">
    <property type="term" value="C:autophagosome"/>
    <property type="evidence" value="ECO:0007669"/>
    <property type="project" value="TreeGrafter"/>
</dbReference>
<keyword evidence="3 8" id="KW-0418">Kinase</keyword>
<evidence type="ECO:0000256" key="1">
    <source>
        <dbReference type="ARBA" id="ARBA00022679"/>
    </source>
</evidence>
<dbReference type="GO" id="GO:0005524">
    <property type="term" value="F:ATP binding"/>
    <property type="evidence" value="ECO:0007669"/>
    <property type="project" value="UniProtKB-UniRule"/>
</dbReference>
<dbReference type="AlphaFoldDB" id="A0A7S6REW2"/>
<dbReference type="GO" id="GO:0042594">
    <property type="term" value="P:response to starvation"/>
    <property type="evidence" value="ECO:0007669"/>
    <property type="project" value="TreeGrafter"/>
</dbReference>
<evidence type="ECO:0000313" key="8">
    <source>
        <dbReference type="EMBL" id="QOV23631.1"/>
    </source>
</evidence>
<dbReference type="SMART" id="SM00220">
    <property type="entry name" value="S_TKc"/>
    <property type="match status" value="1"/>
</dbReference>
<evidence type="ECO:0000256" key="3">
    <source>
        <dbReference type="ARBA" id="ARBA00022777"/>
    </source>
</evidence>
<dbReference type="InterPro" id="IPR011009">
    <property type="entry name" value="Kinase-like_dom_sf"/>
</dbReference>
<dbReference type="KEGG" id="aee:IM676_04860"/>
<accession>A0A7S6REW2</accession>
<protein>
    <submittedName>
        <fullName evidence="8">Protein kinase</fullName>
    </submittedName>
</protein>
<feature type="binding site" evidence="5">
    <location>
        <position position="201"/>
    </location>
    <ligand>
        <name>ATP</name>
        <dbReference type="ChEBI" id="CHEBI:30616"/>
    </ligand>
</feature>
<dbReference type="PROSITE" id="PS50011">
    <property type="entry name" value="PROTEIN_KINASE_DOM"/>
    <property type="match status" value="1"/>
</dbReference>
<dbReference type="GO" id="GO:0004674">
    <property type="term" value="F:protein serine/threonine kinase activity"/>
    <property type="evidence" value="ECO:0007669"/>
    <property type="project" value="InterPro"/>
</dbReference>
<evidence type="ECO:0000259" key="6">
    <source>
        <dbReference type="PROSITE" id="PS50006"/>
    </source>
</evidence>
<dbReference type="InterPro" id="IPR000719">
    <property type="entry name" value="Prot_kinase_dom"/>
</dbReference>
<dbReference type="Proteomes" id="UP000593846">
    <property type="component" value="Chromosome"/>
</dbReference>
<evidence type="ECO:0000313" key="9">
    <source>
        <dbReference type="Proteomes" id="UP000593846"/>
    </source>
</evidence>
<keyword evidence="4 5" id="KW-0067">ATP-binding</keyword>
<dbReference type="Gene3D" id="2.60.200.20">
    <property type="match status" value="1"/>
</dbReference>
<dbReference type="InterPro" id="IPR045269">
    <property type="entry name" value="Atg1-like"/>
</dbReference>
<evidence type="ECO:0000256" key="5">
    <source>
        <dbReference type="PROSITE-ProRule" id="PRU10141"/>
    </source>
</evidence>
<keyword evidence="9" id="KW-1185">Reference proteome</keyword>
<dbReference type="InterPro" id="IPR008984">
    <property type="entry name" value="SMAD_FHA_dom_sf"/>
</dbReference>
<reference evidence="9" key="1">
    <citation type="submission" date="2020-10" db="EMBL/GenBank/DDBJ databases">
        <title>Genome-based taxonomic classification of the species Anabaenopsis elenkinii.</title>
        <authorList>
            <person name="Delbaje E."/>
            <person name="Andreote A.P.D."/>
            <person name="Pellegrinetti T.A."/>
            <person name="Cruz R.B."/>
            <person name="Branco L.H.Z."/>
            <person name="Fiore M.F."/>
        </authorList>
    </citation>
    <scope>NUCLEOTIDE SEQUENCE [LARGE SCALE GENOMIC DNA]</scope>
    <source>
        <strain evidence="9">CCIBt3563</strain>
    </source>
</reference>
<gene>
    <name evidence="8" type="ORF">IM676_04860</name>
</gene>
<dbReference type="Pfam" id="PF00069">
    <property type="entry name" value="Pkinase"/>
    <property type="match status" value="1"/>
</dbReference>
<evidence type="ECO:0000259" key="7">
    <source>
        <dbReference type="PROSITE" id="PS50011"/>
    </source>
</evidence>
<dbReference type="GO" id="GO:0005829">
    <property type="term" value="C:cytosol"/>
    <property type="evidence" value="ECO:0007669"/>
    <property type="project" value="TreeGrafter"/>
</dbReference>
<dbReference type="SUPFAM" id="SSF49879">
    <property type="entry name" value="SMAD/FHA domain"/>
    <property type="match status" value="1"/>
</dbReference>
<evidence type="ECO:0000256" key="4">
    <source>
        <dbReference type="ARBA" id="ARBA00022840"/>
    </source>
</evidence>
<dbReference type="GO" id="GO:0034045">
    <property type="term" value="C:phagophore assembly site membrane"/>
    <property type="evidence" value="ECO:0007669"/>
    <property type="project" value="TreeGrafter"/>
</dbReference>
<dbReference type="Pfam" id="PF00498">
    <property type="entry name" value="FHA"/>
    <property type="match status" value="1"/>
</dbReference>
<name>A0A7S6REW2_9CYAN</name>
<dbReference type="PROSITE" id="PS00107">
    <property type="entry name" value="PROTEIN_KINASE_ATP"/>
    <property type="match status" value="1"/>
</dbReference>
<dbReference type="EMBL" id="CP063311">
    <property type="protein sequence ID" value="QOV23631.1"/>
    <property type="molecule type" value="Genomic_DNA"/>
</dbReference>
<dbReference type="PROSITE" id="PS50006">
    <property type="entry name" value="FHA_DOMAIN"/>
    <property type="match status" value="1"/>
</dbReference>
<feature type="domain" description="FHA" evidence="6">
    <location>
        <begin position="27"/>
        <end position="80"/>
    </location>
</feature>
<dbReference type="PANTHER" id="PTHR24348:SF22">
    <property type="entry name" value="NON-SPECIFIC SERINE_THREONINE PROTEIN KINASE"/>
    <property type="match status" value="1"/>
</dbReference>
<sequence length="457" mass="51252">MPSEITLTVTQGKLQGQQYTFTERTTCIIGRSSECNIKLPSDTEHSSISRYHCLLDISPPRVRIRDFGSLNGTYVNGTKIGQRSKDQTPEQGTKLNFPEYDLQNQDKIQLGNTVFHVSIQYPSAQIDIPVNSDSSNTNYPDEQKVNFREIITRWLRLAAKEQQPELLPLKGYRDIKLLGKGGFGEVYLAKDENTGEPIAIKVMLPAHMENKKAIQNFLREAENTKALTHPHVVQFKNYGYFQGILFLTMEYCNVGSVADLMAKYDGKLPINIAVPIILQILDGLVYTHSAEIPNVRLRDGRIGKGKGLVHRDLKPANMLLTRQGDQVTAKIADYGLAKAFDLAGLSGHSLTGTKAGSPRFMCRQQLLNFKYVQPEADVWAVAASLYNMLTGTYARNFTKDPLLSILENEPIPIRQRDANIPKKLAEVIDLGLVEKPQIHFKNAAAFKRALEFVYTPE</sequence>
<dbReference type="InterPro" id="IPR017441">
    <property type="entry name" value="Protein_kinase_ATP_BS"/>
</dbReference>
<dbReference type="RefSeq" id="WP_200989177.1">
    <property type="nucleotide sequence ID" value="NZ_CP063311.1"/>
</dbReference>
<dbReference type="InterPro" id="IPR000253">
    <property type="entry name" value="FHA_dom"/>
</dbReference>
<dbReference type="SUPFAM" id="SSF56112">
    <property type="entry name" value="Protein kinase-like (PK-like)"/>
    <property type="match status" value="1"/>
</dbReference>
<evidence type="ECO:0000256" key="2">
    <source>
        <dbReference type="ARBA" id="ARBA00022741"/>
    </source>
</evidence>
<dbReference type="PANTHER" id="PTHR24348">
    <property type="entry name" value="SERINE/THREONINE-PROTEIN KINASE UNC-51-RELATED"/>
    <property type="match status" value="1"/>
</dbReference>
<organism evidence="8 9">
    <name type="scientific">Anabaenopsis elenkinii CCIBt3563</name>
    <dbReference type="NCBI Taxonomy" id="2779889"/>
    <lineage>
        <taxon>Bacteria</taxon>
        <taxon>Bacillati</taxon>
        <taxon>Cyanobacteriota</taxon>
        <taxon>Cyanophyceae</taxon>
        <taxon>Nostocales</taxon>
        <taxon>Nodulariaceae</taxon>
        <taxon>Anabaenopsis</taxon>
    </lineage>
</organism>
<dbReference type="Gene3D" id="1.10.510.10">
    <property type="entry name" value="Transferase(Phosphotransferase) domain 1"/>
    <property type="match status" value="1"/>
</dbReference>
<dbReference type="SMART" id="SM00240">
    <property type="entry name" value="FHA"/>
    <property type="match status" value="1"/>
</dbReference>
<proteinExistence type="predicted"/>
<feature type="domain" description="Protein kinase" evidence="7">
    <location>
        <begin position="172"/>
        <end position="453"/>
    </location>
</feature>
<dbReference type="PROSITE" id="PS00108">
    <property type="entry name" value="PROTEIN_KINASE_ST"/>
    <property type="match status" value="1"/>
</dbReference>
<keyword evidence="2 5" id="KW-0547">Nucleotide-binding</keyword>
<dbReference type="InterPro" id="IPR008271">
    <property type="entry name" value="Ser/Thr_kinase_AS"/>
</dbReference>
<dbReference type="CDD" id="cd14014">
    <property type="entry name" value="STKc_PknB_like"/>
    <property type="match status" value="1"/>
</dbReference>
<keyword evidence="1" id="KW-0808">Transferase</keyword>